<evidence type="ECO:0000259" key="1">
    <source>
        <dbReference type="Pfam" id="PF13976"/>
    </source>
</evidence>
<dbReference type="Pfam" id="PF13976">
    <property type="entry name" value="gag_pre-integrs"/>
    <property type="match status" value="1"/>
</dbReference>
<evidence type="ECO:0000313" key="2">
    <source>
        <dbReference type="EMBL" id="GEX33409.1"/>
    </source>
</evidence>
<accession>A0A699H3Q0</accession>
<sequence>MVKHVGNIKLSDKIVLKDGLVVHGYKVCLISVHKLAKDDKFVVSFTESKCFVQDSLQKSLMGTGSEKIGLYMFDSSRKLTNSNISSCFLSNCLWHNRLDHSSDQVLTILKDKNQIDSLYDIQPCDVCHNAKQTSEPFPLSDHKTKYLVNKSDEPYDDNRDTRVGDNDDLEAVSDPRWVEVRNQEMKALNSNSTCIEVLETSDGLCLNQKKICMKLLSEYGMLACKPAKAPIPDQSKKKKDKVEH</sequence>
<protein>
    <submittedName>
        <fullName evidence="2">Ribonuclease H-like domain-containing protein</fullName>
    </submittedName>
</protein>
<dbReference type="InterPro" id="IPR025724">
    <property type="entry name" value="GAG-pre-integrase_dom"/>
</dbReference>
<comment type="caution">
    <text evidence="2">The sequence shown here is derived from an EMBL/GenBank/DDBJ whole genome shotgun (WGS) entry which is preliminary data.</text>
</comment>
<dbReference type="EMBL" id="BKCJ010102292">
    <property type="protein sequence ID" value="GEX33409.1"/>
    <property type="molecule type" value="Genomic_DNA"/>
</dbReference>
<feature type="domain" description="GAG-pre-integrase" evidence="1">
    <location>
        <begin position="69"/>
        <end position="132"/>
    </location>
</feature>
<organism evidence="2">
    <name type="scientific">Tanacetum cinerariifolium</name>
    <name type="common">Dalmatian daisy</name>
    <name type="synonym">Chrysanthemum cinerariifolium</name>
    <dbReference type="NCBI Taxonomy" id="118510"/>
    <lineage>
        <taxon>Eukaryota</taxon>
        <taxon>Viridiplantae</taxon>
        <taxon>Streptophyta</taxon>
        <taxon>Embryophyta</taxon>
        <taxon>Tracheophyta</taxon>
        <taxon>Spermatophyta</taxon>
        <taxon>Magnoliopsida</taxon>
        <taxon>eudicotyledons</taxon>
        <taxon>Gunneridae</taxon>
        <taxon>Pentapetalae</taxon>
        <taxon>asterids</taxon>
        <taxon>campanulids</taxon>
        <taxon>Asterales</taxon>
        <taxon>Asteraceae</taxon>
        <taxon>Asteroideae</taxon>
        <taxon>Anthemideae</taxon>
        <taxon>Anthemidinae</taxon>
        <taxon>Tanacetum</taxon>
    </lineage>
</organism>
<gene>
    <name evidence="2" type="ORF">Tci_305384</name>
</gene>
<reference evidence="2" key="1">
    <citation type="journal article" date="2019" name="Sci. Rep.">
        <title>Draft genome of Tanacetum cinerariifolium, the natural source of mosquito coil.</title>
        <authorList>
            <person name="Yamashiro T."/>
            <person name="Shiraishi A."/>
            <person name="Satake H."/>
            <person name="Nakayama K."/>
        </authorList>
    </citation>
    <scope>NUCLEOTIDE SEQUENCE</scope>
</reference>
<name>A0A699H3Q0_TANCI</name>
<proteinExistence type="predicted"/>
<dbReference type="AlphaFoldDB" id="A0A699H3Q0"/>